<evidence type="ECO:0000313" key="2">
    <source>
        <dbReference type="EMBL" id="QRZ12972.1"/>
    </source>
</evidence>
<accession>A0ABX7JK20</accession>
<sequence length="157" mass="16382">MRTVKSFTTVAVALALALGSAGIAAAQSHDHDSHGAGAIEITLNDGAKWQGDQNMITGMSAIHGTMTANLEAIHAGSLPAEAAGTMAADVQKQVDFMVENCVLEPEVDEQFHIVLGEVMTGISALEAGEVETGAVTIVQALNAYGEHFEHPGWQMID</sequence>
<evidence type="ECO:0000313" key="3">
    <source>
        <dbReference type="Proteomes" id="UP000663629"/>
    </source>
</evidence>
<gene>
    <name evidence="2" type="ORF">JWJ88_10320</name>
</gene>
<protein>
    <submittedName>
        <fullName evidence="2">Uncharacterized protein</fullName>
    </submittedName>
</protein>
<evidence type="ECO:0000256" key="1">
    <source>
        <dbReference type="SAM" id="SignalP"/>
    </source>
</evidence>
<feature type="chain" id="PRO_5046091252" evidence="1">
    <location>
        <begin position="27"/>
        <end position="157"/>
    </location>
</feature>
<organism evidence="2 3">
    <name type="scientific">Paracoccus methylovorus</name>
    <dbReference type="NCBI Taxonomy" id="2812658"/>
    <lineage>
        <taxon>Bacteria</taxon>
        <taxon>Pseudomonadati</taxon>
        <taxon>Pseudomonadota</taxon>
        <taxon>Alphaproteobacteria</taxon>
        <taxon>Rhodobacterales</taxon>
        <taxon>Paracoccaceae</taxon>
        <taxon>Paracoccus</taxon>
    </lineage>
</organism>
<keyword evidence="3" id="KW-1185">Reference proteome</keyword>
<dbReference type="EMBL" id="CP070368">
    <property type="protein sequence ID" value="QRZ12972.1"/>
    <property type="molecule type" value="Genomic_DNA"/>
</dbReference>
<dbReference type="RefSeq" id="WP_205293975.1">
    <property type="nucleotide sequence ID" value="NZ_CP070368.1"/>
</dbReference>
<reference evidence="2 3" key="1">
    <citation type="submission" date="2021-02" db="EMBL/GenBank/DDBJ databases">
        <title>Paracoccus methylovroum sp.nov., a new methanol and methylamine utilizing methylotrophic denitrifer.</title>
        <authorList>
            <person name="Timsy T."/>
            <person name="Behrendt U."/>
            <person name="Ulrich A."/>
            <person name="Spanner T."/>
            <person name="Foesel B.U."/>
            <person name="Horn M.A."/>
            <person name="Kolb S."/>
        </authorList>
    </citation>
    <scope>NUCLEOTIDE SEQUENCE [LARGE SCALE GENOMIC DNA]</scope>
    <source>
        <strain evidence="2 3">H4-D09</strain>
    </source>
</reference>
<keyword evidence="1" id="KW-0732">Signal</keyword>
<proteinExistence type="predicted"/>
<name>A0ABX7JK20_9RHOB</name>
<dbReference type="Proteomes" id="UP000663629">
    <property type="component" value="Chromosome 1"/>
</dbReference>
<feature type="signal peptide" evidence="1">
    <location>
        <begin position="1"/>
        <end position="26"/>
    </location>
</feature>